<feature type="domain" description="HTH araC/xylS-type" evidence="5">
    <location>
        <begin position="325"/>
        <end position="426"/>
    </location>
</feature>
<gene>
    <name evidence="6" type="ORF">FXF69_30950</name>
</gene>
<dbReference type="EMBL" id="VSFG01000008">
    <property type="protein sequence ID" value="TYB42243.1"/>
    <property type="molecule type" value="Genomic_DNA"/>
</dbReference>
<dbReference type="GO" id="GO:0043565">
    <property type="term" value="F:sequence-specific DNA binding"/>
    <property type="evidence" value="ECO:0007669"/>
    <property type="project" value="InterPro"/>
</dbReference>
<evidence type="ECO:0000313" key="6">
    <source>
        <dbReference type="EMBL" id="TYB42243.1"/>
    </source>
</evidence>
<evidence type="ECO:0000259" key="5">
    <source>
        <dbReference type="PROSITE" id="PS01124"/>
    </source>
</evidence>
<evidence type="ECO:0000256" key="2">
    <source>
        <dbReference type="ARBA" id="ARBA00023125"/>
    </source>
</evidence>
<dbReference type="PANTHER" id="PTHR46796:SF6">
    <property type="entry name" value="ARAC SUBFAMILY"/>
    <property type="match status" value="1"/>
</dbReference>
<evidence type="ECO:0000313" key="7">
    <source>
        <dbReference type="Proteomes" id="UP000323380"/>
    </source>
</evidence>
<dbReference type="PANTHER" id="PTHR46796">
    <property type="entry name" value="HTH-TYPE TRANSCRIPTIONAL ACTIVATOR RHAS-RELATED"/>
    <property type="match status" value="1"/>
</dbReference>
<protein>
    <submittedName>
        <fullName evidence="6">Helix-turn-helix domain-containing protein</fullName>
    </submittedName>
</protein>
<keyword evidence="2" id="KW-0238">DNA-binding</keyword>
<dbReference type="GO" id="GO:0003700">
    <property type="term" value="F:DNA-binding transcription factor activity"/>
    <property type="evidence" value="ECO:0007669"/>
    <property type="project" value="InterPro"/>
</dbReference>
<name>A0A5D0ND46_9ACTN</name>
<proteinExistence type="predicted"/>
<dbReference type="SMART" id="SM00342">
    <property type="entry name" value="HTH_ARAC"/>
    <property type="match status" value="1"/>
</dbReference>
<keyword evidence="7" id="KW-1185">Reference proteome</keyword>
<dbReference type="Pfam" id="PF14525">
    <property type="entry name" value="AraC_binding_2"/>
    <property type="match status" value="1"/>
</dbReference>
<dbReference type="InterPro" id="IPR050204">
    <property type="entry name" value="AraC_XylS_family_regulators"/>
</dbReference>
<dbReference type="AlphaFoldDB" id="A0A5D0ND46"/>
<dbReference type="Gene3D" id="1.10.10.60">
    <property type="entry name" value="Homeodomain-like"/>
    <property type="match status" value="1"/>
</dbReference>
<dbReference type="SUPFAM" id="SSF46689">
    <property type="entry name" value="Homeodomain-like"/>
    <property type="match status" value="1"/>
</dbReference>
<evidence type="ECO:0000256" key="4">
    <source>
        <dbReference type="SAM" id="MobiDB-lite"/>
    </source>
</evidence>
<comment type="caution">
    <text evidence="6">The sequence shown here is derived from an EMBL/GenBank/DDBJ whole genome shotgun (WGS) entry which is preliminary data.</text>
</comment>
<evidence type="ECO:0000256" key="1">
    <source>
        <dbReference type="ARBA" id="ARBA00023015"/>
    </source>
</evidence>
<dbReference type="PROSITE" id="PS01124">
    <property type="entry name" value="HTH_ARAC_FAMILY_2"/>
    <property type="match status" value="1"/>
</dbReference>
<accession>A0A5D0ND46</accession>
<dbReference type="InterPro" id="IPR035418">
    <property type="entry name" value="AraC-bd_2"/>
</dbReference>
<keyword evidence="1" id="KW-0805">Transcription regulation</keyword>
<feature type="region of interest" description="Disordered" evidence="4">
    <location>
        <begin position="43"/>
        <end position="69"/>
    </location>
</feature>
<keyword evidence="3" id="KW-0804">Transcription</keyword>
<dbReference type="Proteomes" id="UP000323380">
    <property type="component" value="Unassembled WGS sequence"/>
</dbReference>
<dbReference type="InterPro" id="IPR018060">
    <property type="entry name" value="HTH_AraC"/>
</dbReference>
<sequence>MYKPVTRGWSWVSVPDICCRVTKPAATLVPTRSLTFLTRSSNLAGGVRDPPPAHRRSVMPTLADTSDHPARDQADYWRHLISSAFGPFHVQPSLPGAFAARLTGRTFGPVEAGDVRAPAHAVRRSARQIARDTRECYKLGLMLRGSCVLRQNGRYARVGAGDVVFYDLTRPVDISFDAHHIFTVVIPHRAVPLPQDRLAAFGGTLLTEGSRNGRLVSSLLCALAEDSAIEAELAADRAAERMADRLTADVLAGGGVEMTVDRAIGATADRTNGTALATADVDLGTGDEPYAHHLGGAIVELVTGTASEWLGAPTAPSPEGAEMLRAIKEWIETRLHDPALSPAAIAEAHHISVRQLYRVFQPAGTTVARYVRTRRLEHCRRELGDPFLGTQRIGAIANRWGLPDAAAFSRAFRAAYGVTPTAYRAATTGIRRDL</sequence>
<organism evidence="6 7">
    <name type="scientific">Actinomadura chibensis</name>
    <dbReference type="NCBI Taxonomy" id="392828"/>
    <lineage>
        <taxon>Bacteria</taxon>
        <taxon>Bacillati</taxon>
        <taxon>Actinomycetota</taxon>
        <taxon>Actinomycetes</taxon>
        <taxon>Streptosporangiales</taxon>
        <taxon>Thermomonosporaceae</taxon>
        <taxon>Actinomadura</taxon>
    </lineage>
</organism>
<evidence type="ECO:0000256" key="3">
    <source>
        <dbReference type="ARBA" id="ARBA00023163"/>
    </source>
</evidence>
<dbReference type="STRING" id="1220554.GCA_001552135_02002"/>
<dbReference type="InterPro" id="IPR009057">
    <property type="entry name" value="Homeodomain-like_sf"/>
</dbReference>
<dbReference type="Pfam" id="PF12833">
    <property type="entry name" value="HTH_18"/>
    <property type="match status" value="1"/>
</dbReference>
<reference evidence="6 7" key="1">
    <citation type="submission" date="2019-08" db="EMBL/GenBank/DDBJ databases">
        <title>Actinomadura sp. nov. CYP1-5 isolated from mountain soil.</title>
        <authorList>
            <person name="Songsumanus A."/>
            <person name="Kuncharoen N."/>
            <person name="Kudo T."/>
            <person name="Yuki M."/>
            <person name="Igarashi Y."/>
            <person name="Tanasupawat S."/>
        </authorList>
    </citation>
    <scope>NUCLEOTIDE SEQUENCE [LARGE SCALE GENOMIC DNA]</scope>
    <source>
        <strain evidence="6 7">JCM 14158</strain>
    </source>
</reference>